<evidence type="ECO:0000313" key="4">
    <source>
        <dbReference type="Proteomes" id="UP000583929"/>
    </source>
</evidence>
<organism evidence="3 4">
    <name type="scientific">Cannabis sativa</name>
    <name type="common">Hemp</name>
    <name type="synonym">Marijuana</name>
    <dbReference type="NCBI Taxonomy" id="3483"/>
    <lineage>
        <taxon>Eukaryota</taxon>
        <taxon>Viridiplantae</taxon>
        <taxon>Streptophyta</taxon>
        <taxon>Embryophyta</taxon>
        <taxon>Tracheophyta</taxon>
        <taxon>Spermatophyta</taxon>
        <taxon>Magnoliopsida</taxon>
        <taxon>eudicotyledons</taxon>
        <taxon>Gunneridae</taxon>
        <taxon>Pentapetalae</taxon>
        <taxon>rosids</taxon>
        <taxon>fabids</taxon>
        <taxon>Rosales</taxon>
        <taxon>Cannabaceae</taxon>
        <taxon>Cannabis</taxon>
    </lineage>
</organism>
<gene>
    <name evidence="3" type="ORF">G4B88_015055</name>
</gene>
<dbReference type="Pfam" id="PF00575">
    <property type="entry name" value="S1"/>
    <property type="match status" value="1"/>
</dbReference>
<dbReference type="Proteomes" id="UP000583929">
    <property type="component" value="Unassembled WGS sequence"/>
</dbReference>
<dbReference type="PROSITE" id="PS50126">
    <property type="entry name" value="S1"/>
    <property type="match status" value="1"/>
</dbReference>
<feature type="region of interest" description="Disordered" evidence="1">
    <location>
        <begin position="74"/>
        <end position="121"/>
    </location>
</feature>
<feature type="compositionally biased region" description="Acidic residues" evidence="1">
    <location>
        <begin position="161"/>
        <end position="173"/>
    </location>
</feature>
<name>A0A7J6DQK5_CANSA</name>
<accession>A0A7J6DQK5</accession>
<dbReference type="InterPro" id="IPR003029">
    <property type="entry name" value="S1_domain"/>
</dbReference>
<feature type="domain" description="S1 motif" evidence="2">
    <location>
        <begin position="298"/>
        <end position="366"/>
    </location>
</feature>
<dbReference type="Gene3D" id="2.40.50.140">
    <property type="entry name" value="Nucleic acid-binding proteins"/>
    <property type="match status" value="2"/>
</dbReference>
<feature type="compositionally biased region" description="Basic and acidic residues" evidence="1">
    <location>
        <begin position="144"/>
        <end position="160"/>
    </location>
</feature>
<sequence>MQLLQQPCPHLSTTTFDFVHNSLETLTFRGFSKYPVPKTSSFSITSSVFSRKVPILRSTHLSFCSRNDVFDGFSSTQLSNNKPEEEDKARDSGDYSLLDKPSPLVREDDSDDESTSEESVVKVDKDEALAPFLKFFTTDGVDKMTENEDEMGVSKERNELDYEDEDGLEEEEKNEEKKPKAGDFVVGVVVSGNENKLDVNIGADFLGTMLTKEVMPLYDKEMEYLLCDPNCDAEEFFVSGKMGIVKYDEANERPTPWKPVVEVGTICVLGRTLSGRPLISTRRLFRGWLGTEQIKQLNEPVEVKITEWNTGGLLTRIEGLRGFIPKAELVNRINNFGDLKEKVGQRLHVLVSRINESNNDLILSEKEAWRMLYLREGTLLEGTVEKIFPFGAQISIGHTNRRNKITTVSELLAVGEKVKVMVVKSMFPDKISLSTAELESEPGLFITNKERVFSEAAMMAKKYREKLPPYIAAGEFEPLTNDTLFFENEEKMYANWNWFKFERD</sequence>
<evidence type="ECO:0000313" key="3">
    <source>
        <dbReference type="EMBL" id="KAF4348387.1"/>
    </source>
</evidence>
<dbReference type="GO" id="GO:0003723">
    <property type="term" value="F:RNA binding"/>
    <property type="evidence" value="ECO:0007669"/>
    <property type="project" value="TreeGrafter"/>
</dbReference>
<dbReference type="SUPFAM" id="SSF50249">
    <property type="entry name" value="Nucleic acid-binding proteins"/>
    <property type="match status" value="2"/>
</dbReference>
<proteinExistence type="predicted"/>
<feature type="region of interest" description="Disordered" evidence="1">
    <location>
        <begin position="144"/>
        <end position="178"/>
    </location>
</feature>
<dbReference type="CDD" id="cd04465">
    <property type="entry name" value="S1_RPS1_repeat_ec2_hs2"/>
    <property type="match status" value="1"/>
</dbReference>
<feature type="compositionally biased region" description="Basic and acidic residues" evidence="1">
    <location>
        <begin position="82"/>
        <end position="93"/>
    </location>
</feature>
<dbReference type="PANTHER" id="PTHR15838">
    <property type="entry name" value="NUCLEOLAR PROTEIN OF 40 KDA"/>
    <property type="match status" value="1"/>
</dbReference>
<dbReference type="SMART" id="SM00316">
    <property type="entry name" value="S1"/>
    <property type="match status" value="2"/>
</dbReference>
<evidence type="ECO:0000256" key="1">
    <source>
        <dbReference type="SAM" id="MobiDB-lite"/>
    </source>
</evidence>
<dbReference type="PANTHER" id="PTHR15838:SF3">
    <property type="entry name" value="PROTEIN PIGMENT DEFECTIVE 338, CHLOROPLASTIC"/>
    <property type="match status" value="1"/>
</dbReference>
<dbReference type="EMBL" id="JAATIQ010000693">
    <property type="protein sequence ID" value="KAF4348387.1"/>
    <property type="molecule type" value="Genomic_DNA"/>
</dbReference>
<keyword evidence="4" id="KW-1185">Reference proteome</keyword>
<evidence type="ECO:0000259" key="2">
    <source>
        <dbReference type="PROSITE" id="PS50126"/>
    </source>
</evidence>
<reference evidence="3 4" key="1">
    <citation type="journal article" date="2020" name="bioRxiv">
        <title>Sequence and annotation of 42 cannabis genomes reveals extensive copy number variation in cannabinoid synthesis and pathogen resistance genes.</title>
        <authorList>
            <person name="Mckernan K.J."/>
            <person name="Helbert Y."/>
            <person name="Kane L.T."/>
            <person name="Ebling H."/>
            <person name="Zhang L."/>
            <person name="Liu B."/>
            <person name="Eaton Z."/>
            <person name="Mclaughlin S."/>
            <person name="Kingan S."/>
            <person name="Baybayan P."/>
            <person name="Concepcion G."/>
            <person name="Jordan M."/>
            <person name="Riva A."/>
            <person name="Barbazuk W."/>
            <person name="Harkins T."/>
        </authorList>
    </citation>
    <scope>NUCLEOTIDE SEQUENCE [LARGE SCALE GENOMIC DNA]</scope>
    <source>
        <strain evidence="4">cv. Jamaican Lion 4</strain>
        <tissue evidence="3">Leaf</tissue>
    </source>
</reference>
<dbReference type="AlphaFoldDB" id="A0A7J6DQK5"/>
<dbReference type="InterPro" id="IPR012340">
    <property type="entry name" value="NA-bd_OB-fold"/>
</dbReference>
<dbReference type="GO" id="GO:0043489">
    <property type="term" value="P:RNA stabilization"/>
    <property type="evidence" value="ECO:0007669"/>
    <property type="project" value="TreeGrafter"/>
</dbReference>
<protein>
    <recommendedName>
        <fullName evidence="2">S1 motif domain-containing protein</fullName>
    </recommendedName>
</protein>
<comment type="caution">
    <text evidence="3">The sequence shown here is derived from an EMBL/GenBank/DDBJ whole genome shotgun (WGS) entry which is preliminary data.</text>
</comment>